<dbReference type="Pfam" id="PF17657">
    <property type="entry name" value="DNA_pol3_finger"/>
    <property type="match status" value="1"/>
</dbReference>
<keyword evidence="4" id="KW-0235">DNA replication</keyword>
<dbReference type="RefSeq" id="WP_259838110.1">
    <property type="nucleotide sequence ID" value="NZ_JAOAMU010000002.1"/>
</dbReference>
<evidence type="ECO:0000313" key="9">
    <source>
        <dbReference type="Proteomes" id="UP001525566"/>
    </source>
</evidence>
<dbReference type="SUPFAM" id="SSF89550">
    <property type="entry name" value="PHP domain-like"/>
    <property type="match status" value="1"/>
</dbReference>
<evidence type="ECO:0000256" key="1">
    <source>
        <dbReference type="ARBA" id="ARBA00012417"/>
    </source>
</evidence>
<sequence>MYLNCHTYHSLRYGTLSIEELVQSASVLGIETLCLTDINAVTAIYEFFKLCKDAGIKPVVGMEIRQNDELLYIALAKDASGIAEINQMLTAFNCENIPLPKVNPAFEKVITIYPVENIPENFSENDYIGIRPTQLNLLFRKEWKKLIPKMVILQPITFITKRDYNLHRILRAIENNTLISKLETHQYCQPDEVLKPPVELLELYRNYPLIIENTQRVLEQCGFDFEFSTPRNKKHYTGSKETDLELLTELAYKGLQEKYDPDDQTARKRVEKELKVIDELNFSGYFLITWDIVQYSNSMGFMHIGRGSGANSIISYCLGITNICPIELDLYFERFLNLNRKTPPDFDIDWSWQDRDTILTYIFNKYGKDHVAFCGTNVEFKYKSIFREVGKVFGLPKEELDVLASQSAAMHESNSVVQQVQKYGKMMEKFPNQRSMHACGILISEEPITNYSALEMPPKGFPIVQFDMHTAEEIGLEKFDILSQRGIGTINDAVNLIRENKGIDVNIRDNRLSKDEGRCNEFLSRGKTIGCFYIESPAMRGLLRRLKCDNYKVLVAASSIIRPGVAQSGMMKEYIFRHNNPDQFEYFHPVFQQQLGETYGIMVYQEDVIKIALYFGGLHATDGDVLRRAMSGKGRSLSALQKVKDHFFSSCAKLGHPENLTTEVYRQIESFAGYSFCKAHSASYAVESYQSLYLKVYYPVEFMVAAINNGGGFYRTEVYVHEAKMSGADILTPCVNKSEYHTMVYGTEVYLGFMHVQSLEQRTVELLVDERKRNGDFKSLEDFIRRVPIGIAGLQILIFIGAFRFTGFPKNELLLKARMLLGDFKPEQRFQALFDEPVKQYSLPVLKRDVFEDAFDEIELLGFPVSCSPFELLKTKYRGDIMAKDLLKFNKKQVRMLAYLISRKHVPTKRGTMFFGTWIDVEGEYFDTAHFSDSLELYPFQGGGCYLLLGIVAVDFHFPTVTITKMAKMPFIPDPRYAYDEEKRYEAHQRIKEDVSMTQRKPYPQEHEIGLPRRMLK</sequence>
<dbReference type="InterPro" id="IPR016195">
    <property type="entry name" value="Pol/histidinol_Pase-like"/>
</dbReference>
<gene>
    <name evidence="8" type="primary">dnaE</name>
    <name evidence="8" type="ORF">N0B48_08035</name>
</gene>
<evidence type="ECO:0000256" key="3">
    <source>
        <dbReference type="ARBA" id="ARBA00022695"/>
    </source>
</evidence>
<name>A0ABT2IT52_9FLAO</name>
<dbReference type="EC" id="2.7.7.7" evidence="1"/>
<organism evidence="8 9">
    <name type="scientific">Chryseobacterium herbae</name>
    <dbReference type="NCBI Taxonomy" id="2976476"/>
    <lineage>
        <taxon>Bacteria</taxon>
        <taxon>Pseudomonadati</taxon>
        <taxon>Bacteroidota</taxon>
        <taxon>Flavobacteriia</taxon>
        <taxon>Flavobacteriales</taxon>
        <taxon>Weeksellaceae</taxon>
        <taxon>Chryseobacterium group</taxon>
        <taxon>Chryseobacterium</taxon>
    </lineage>
</organism>
<dbReference type="NCBIfam" id="TIGR00594">
    <property type="entry name" value="polc"/>
    <property type="match status" value="1"/>
</dbReference>
<reference evidence="8 9" key="1">
    <citation type="submission" date="2022-09" db="EMBL/GenBank/DDBJ databases">
        <title>Chryseobacterium oleae sp.nov., isolated from the inter-root soil of Pyrola calliantha H. Andr. in Tibet.</title>
        <authorList>
            <person name="Li Z."/>
        </authorList>
    </citation>
    <scope>NUCLEOTIDE SEQUENCE [LARGE SCALE GENOMIC DNA]</scope>
    <source>
        <strain evidence="9">pc1-10</strain>
    </source>
</reference>
<dbReference type="Pfam" id="PF02811">
    <property type="entry name" value="PHP"/>
    <property type="match status" value="1"/>
</dbReference>
<dbReference type="GO" id="GO:0003887">
    <property type="term" value="F:DNA-directed DNA polymerase activity"/>
    <property type="evidence" value="ECO:0007669"/>
    <property type="project" value="UniProtKB-EC"/>
</dbReference>
<keyword evidence="2 8" id="KW-0808">Transferase</keyword>
<dbReference type="SMART" id="SM00481">
    <property type="entry name" value="POLIIIAc"/>
    <property type="match status" value="1"/>
</dbReference>
<evidence type="ECO:0000313" key="8">
    <source>
        <dbReference type="EMBL" id="MCT2561830.1"/>
    </source>
</evidence>
<comment type="caution">
    <text evidence="8">The sequence shown here is derived from an EMBL/GenBank/DDBJ whole genome shotgun (WGS) entry which is preliminary data.</text>
</comment>
<dbReference type="PANTHER" id="PTHR32294">
    <property type="entry name" value="DNA POLYMERASE III SUBUNIT ALPHA"/>
    <property type="match status" value="1"/>
</dbReference>
<keyword evidence="5" id="KW-0239">DNA-directed DNA polymerase</keyword>
<dbReference type="Gene3D" id="3.20.20.140">
    <property type="entry name" value="Metal-dependent hydrolases"/>
    <property type="match status" value="2"/>
</dbReference>
<dbReference type="InterPro" id="IPR011708">
    <property type="entry name" value="DNA_pol3_alpha_NTPase_dom"/>
</dbReference>
<proteinExistence type="predicted"/>
<dbReference type="CDD" id="cd07431">
    <property type="entry name" value="PHP_PolIIIA"/>
    <property type="match status" value="1"/>
</dbReference>
<comment type="catalytic activity">
    <reaction evidence="6">
        <text>DNA(n) + a 2'-deoxyribonucleoside 5'-triphosphate = DNA(n+1) + diphosphate</text>
        <dbReference type="Rhea" id="RHEA:22508"/>
        <dbReference type="Rhea" id="RHEA-COMP:17339"/>
        <dbReference type="Rhea" id="RHEA-COMP:17340"/>
        <dbReference type="ChEBI" id="CHEBI:33019"/>
        <dbReference type="ChEBI" id="CHEBI:61560"/>
        <dbReference type="ChEBI" id="CHEBI:173112"/>
        <dbReference type="EC" id="2.7.7.7"/>
    </reaction>
</comment>
<dbReference type="Pfam" id="PF07733">
    <property type="entry name" value="DNA_pol3_alpha"/>
    <property type="match status" value="1"/>
</dbReference>
<dbReference type="Pfam" id="PF14579">
    <property type="entry name" value="HHH_6"/>
    <property type="match status" value="1"/>
</dbReference>
<evidence type="ECO:0000256" key="6">
    <source>
        <dbReference type="ARBA" id="ARBA00049244"/>
    </source>
</evidence>
<evidence type="ECO:0000256" key="2">
    <source>
        <dbReference type="ARBA" id="ARBA00022679"/>
    </source>
</evidence>
<dbReference type="InterPro" id="IPR004013">
    <property type="entry name" value="PHP_dom"/>
</dbReference>
<dbReference type="InterPro" id="IPR003141">
    <property type="entry name" value="Pol/His_phosphatase_N"/>
</dbReference>
<dbReference type="Proteomes" id="UP001525566">
    <property type="component" value="Unassembled WGS sequence"/>
</dbReference>
<dbReference type="Gene3D" id="1.10.150.870">
    <property type="match status" value="1"/>
</dbReference>
<dbReference type="InterPro" id="IPR040982">
    <property type="entry name" value="DNA_pol3_finger"/>
</dbReference>
<feature type="domain" description="Polymerase/histidinol phosphatase N-terminal" evidence="7">
    <location>
        <begin position="1"/>
        <end position="68"/>
    </location>
</feature>
<evidence type="ECO:0000256" key="4">
    <source>
        <dbReference type="ARBA" id="ARBA00022705"/>
    </source>
</evidence>
<dbReference type="InterPro" id="IPR004805">
    <property type="entry name" value="DnaE2/DnaE/PolC"/>
</dbReference>
<keyword evidence="3 8" id="KW-0548">Nucleotidyltransferase</keyword>
<evidence type="ECO:0000259" key="7">
    <source>
        <dbReference type="SMART" id="SM00481"/>
    </source>
</evidence>
<dbReference type="InterPro" id="IPR029460">
    <property type="entry name" value="DNAPol_HHH"/>
</dbReference>
<accession>A0ABT2IT52</accession>
<protein>
    <recommendedName>
        <fullName evidence="1">DNA-directed DNA polymerase</fullName>
        <ecNumber evidence="1">2.7.7.7</ecNumber>
    </recommendedName>
</protein>
<keyword evidence="9" id="KW-1185">Reference proteome</keyword>
<evidence type="ECO:0000256" key="5">
    <source>
        <dbReference type="ARBA" id="ARBA00022932"/>
    </source>
</evidence>
<dbReference type="EMBL" id="JAOAMU010000002">
    <property type="protein sequence ID" value="MCT2561830.1"/>
    <property type="molecule type" value="Genomic_DNA"/>
</dbReference>